<accession>A0A1M5KYH6</accession>
<sequence length="242" mass="27589">MKQNYLLNIENPCRKAQWASMTKTDIGKFCSQCSKNVVDFATLTDVEIIRFIESSSGTICSRLTPTQMNRLLVVKPKKNSFQLGKIITSLLILGATESSFAAGQHLEHTAFVVVPNDKKTEPDVSGANKIIERDSLKKIISGKVLERDRMVKLTEVFIKGTDIFTKTDTLGNFKFEIPNDFASDTIVLVVKHNGFEGDTETIVYKKDLPVTNLLINKREVMLGETVITRKRKWWEFWKKKYY</sequence>
<dbReference type="SUPFAM" id="SSF49464">
    <property type="entry name" value="Carboxypeptidase regulatory domain-like"/>
    <property type="match status" value="1"/>
</dbReference>
<gene>
    <name evidence="1" type="ORF">SAMN04488522_106141</name>
</gene>
<dbReference type="STRING" id="288992.SAMN04488522_106141"/>
<proteinExistence type="predicted"/>
<dbReference type="EMBL" id="FQUQ01000006">
    <property type="protein sequence ID" value="SHG57811.1"/>
    <property type="molecule type" value="Genomic_DNA"/>
</dbReference>
<evidence type="ECO:0008006" key="3">
    <source>
        <dbReference type="Google" id="ProtNLM"/>
    </source>
</evidence>
<reference evidence="2" key="1">
    <citation type="submission" date="2016-11" db="EMBL/GenBank/DDBJ databases">
        <authorList>
            <person name="Varghese N."/>
            <person name="Submissions S."/>
        </authorList>
    </citation>
    <scope>NUCLEOTIDE SEQUENCE [LARGE SCALE GENOMIC DNA]</scope>
    <source>
        <strain evidence="2">DSM 16990</strain>
    </source>
</reference>
<keyword evidence="2" id="KW-1185">Reference proteome</keyword>
<evidence type="ECO:0000313" key="1">
    <source>
        <dbReference type="EMBL" id="SHG57811.1"/>
    </source>
</evidence>
<dbReference type="Proteomes" id="UP000184287">
    <property type="component" value="Unassembled WGS sequence"/>
</dbReference>
<name>A0A1M5KYH6_9SPHI</name>
<evidence type="ECO:0000313" key="2">
    <source>
        <dbReference type="Proteomes" id="UP000184287"/>
    </source>
</evidence>
<dbReference type="InterPro" id="IPR008969">
    <property type="entry name" value="CarboxyPept-like_regulatory"/>
</dbReference>
<organism evidence="1 2">
    <name type="scientific">Pedobacter caeni</name>
    <dbReference type="NCBI Taxonomy" id="288992"/>
    <lineage>
        <taxon>Bacteria</taxon>
        <taxon>Pseudomonadati</taxon>
        <taxon>Bacteroidota</taxon>
        <taxon>Sphingobacteriia</taxon>
        <taxon>Sphingobacteriales</taxon>
        <taxon>Sphingobacteriaceae</taxon>
        <taxon>Pedobacter</taxon>
    </lineage>
</organism>
<dbReference type="AlphaFoldDB" id="A0A1M5KYH6"/>
<protein>
    <recommendedName>
        <fullName evidence="3">CarboxypepD_reg-like domain-containing protein</fullName>
    </recommendedName>
</protein>